<evidence type="ECO:0000256" key="1">
    <source>
        <dbReference type="SAM" id="MobiDB-lite"/>
    </source>
</evidence>
<dbReference type="Proteomes" id="UP000242502">
    <property type="component" value="Unassembled WGS sequence"/>
</dbReference>
<evidence type="ECO:0000313" key="2">
    <source>
        <dbReference type="EMBL" id="ODS23510.1"/>
    </source>
</evidence>
<proteinExistence type="predicted"/>
<accession>A0A1D2QPN9</accession>
<sequence>MSLSFTPWHGTAYQRFNILETKPDRVKKIGRILAPNEELALVKARELFPDKVVSVVDRDKPKDSPKPKARKKSKPK</sequence>
<dbReference type="AlphaFoldDB" id="A0A1D2QPN9"/>
<reference evidence="2 3" key="1">
    <citation type="journal article" date="2016" name="Appl. Environ. Microbiol.">
        <title>Lack of Overt Genome Reduction in the Bryostatin-Producing Bryozoan Symbiont "Candidatus Endobugula sertula".</title>
        <authorList>
            <person name="Miller I.J."/>
            <person name="Vanee N."/>
            <person name="Fong S.S."/>
            <person name="Lim-Fong G.E."/>
            <person name="Kwan J.C."/>
        </authorList>
    </citation>
    <scope>NUCLEOTIDE SEQUENCE [LARGE SCALE GENOMIC DNA]</scope>
    <source>
        <strain evidence="2">AB1-4</strain>
    </source>
</reference>
<evidence type="ECO:0000313" key="3">
    <source>
        <dbReference type="Proteomes" id="UP000242502"/>
    </source>
</evidence>
<name>A0A1D2QPN9_9GAMM</name>
<gene>
    <name evidence="2" type="ORF">AB835_08345</name>
</gene>
<comment type="caution">
    <text evidence="2">The sequence shown here is derived from an EMBL/GenBank/DDBJ whole genome shotgun (WGS) entry which is preliminary data.</text>
</comment>
<feature type="region of interest" description="Disordered" evidence="1">
    <location>
        <begin position="56"/>
        <end position="76"/>
    </location>
</feature>
<feature type="compositionally biased region" description="Basic residues" evidence="1">
    <location>
        <begin position="67"/>
        <end position="76"/>
    </location>
</feature>
<feature type="compositionally biased region" description="Basic and acidic residues" evidence="1">
    <location>
        <begin position="56"/>
        <end position="66"/>
    </location>
</feature>
<dbReference type="EMBL" id="MDLC01000026">
    <property type="protein sequence ID" value="ODS23510.1"/>
    <property type="molecule type" value="Genomic_DNA"/>
</dbReference>
<organism evidence="2 3">
    <name type="scientific">Candidatus Endobugula sertula</name>
    <name type="common">Bugula neritina bacterial symbiont</name>
    <dbReference type="NCBI Taxonomy" id="62101"/>
    <lineage>
        <taxon>Bacteria</taxon>
        <taxon>Pseudomonadati</taxon>
        <taxon>Pseudomonadota</taxon>
        <taxon>Gammaproteobacteria</taxon>
        <taxon>Cellvibrionales</taxon>
        <taxon>Cellvibrionaceae</taxon>
        <taxon>Candidatus Endobugula</taxon>
    </lineage>
</organism>
<protein>
    <submittedName>
        <fullName evidence="2">Uncharacterized protein</fullName>
    </submittedName>
</protein>